<dbReference type="SUPFAM" id="SSF53756">
    <property type="entry name" value="UDP-Glycosyltransferase/glycogen phosphorylase"/>
    <property type="match status" value="1"/>
</dbReference>
<evidence type="ECO:0008006" key="4">
    <source>
        <dbReference type="Google" id="ProtNLM"/>
    </source>
</evidence>
<keyword evidence="1" id="KW-0328">Glycosyltransferase</keyword>
<keyword evidence="2" id="KW-0808">Transferase</keyword>
<dbReference type="GO" id="GO:0009244">
    <property type="term" value="P:lipopolysaccharide core region biosynthetic process"/>
    <property type="evidence" value="ECO:0007669"/>
    <property type="project" value="TreeGrafter"/>
</dbReference>
<dbReference type="Pfam" id="PF01075">
    <property type="entry name" value="Glyco_transf_9"/>
    <property type="match status" value="1"/>
</dbReference>
<organism evidence="3">
    <name type="scientific">Desulfobacca acetoxidans</name>
    <dbReference type="NCBI Taxonomy" id="60893"/>
    <lineage>
        <taxon>Bacteria</taxon>
        <taxon>Pseudomonadati</taxon>
        <taxon>Thermodesulfobacteriota</taxon>
        <taxon>Desulfobaccia</taxon>
        <taxon>Desulfobaccales</taxon>
        <taxon>Desulfobaccaceae</taxon>
        <taxon>Desulfobacca</taxon>
    </lineage>
</organism>
<dbReference type="GO" id="GO:0008713">
    <property type="term" value="F:ADP-heptose-lipopolysaccharide heptosyltransferase activity"/>
    <property type="evidence" value="ECO:0007669"/>
    <property type="project" value="TreeGrafter"/>
</dbReference>
<evidence type="ECO:0000313" key="3">
    <source>
        <dbReference type="EMBL" id="HHS28935.1"/>
    </source>
</evidence>
<dbReference type="EMBL" id="DTGR01000069">
    <property type="protein sequence ID" value="HHS28935.1"/>
    <property type="molecule type" value="Genomic_DNA"/>
</dbReference>
<evidence type="ECO:0000256" key="2">
    <source>
        <dbReference type="ARBA" id="ARBA00022679"/>
    </source>
</evidence>
<sequence length="318" mass="33898">MCLSKSIKNILVWHQGALGDLLLAGPALVALRHHFAGARFIGVGQPHLWRLLAGTLPLNAVWNGGEAVWAGLFQEHGAPSATLQERLADVDLVLVFTPRPRQAFLRRLAQAGAGQAVWLPSFPEGGTDPVAVVQGRRLRELGIKEALAPFRLRLEPGGETDTEFAPDDRILALAPGSGSVGKNWPLSCYYAVARDLAWEAGLKVVWLAGPAEAPVLPYIRGLAAAQEQVVWANQPLERLARLLARAQVYLGGDSGITHLAAAAGARRVVALFGPTDPRVWAPWGEQVTVLTPPKGPGQDASLANLTAAAVLAEVRRSL</sequence>
<dbReference type="PANTHER" id="PTHR30160:SF1">
    <property type="entry name" value="LIPOPOLYSACCHARIDE 1,2-N-ACETYLGLUCOSAMINETRANSFERASE-RELATED"/>
    <property type="match status" value="1"/>
</dbReference>
<gene>
    <name evidence="3" type="ORF">ENV52_04455</name>
</gene>
<name>A0A7V6A2G3_9BACT</name>
<evidence type="ECO:0000256" key="1">
    <source>
        <dbReference type="ARBA" id="ARBA00022676"/>
    </source>
</evidence>
<dbReference type="InterPro" id="IPR051199">
    <property type="entry name" value="LPS_LOS_Heptosyltrfase"/>
</dbReference>
<dbReference type="CDD" id="cd03789">
    <property type="entry name" value="GT9_LPS_heptosyltransferase"/>
    <property type="match status" value="1"/>
</dbReference>
<protein>
    <recommendedName>
        <fullName evidence="4">Glycosyltransferase family 9 protein</fullName>
    </recommendedName>
</protein>
<dbReference type="InterPro" id="IPR002201">
    <property type="entry name" value="Glyco_trans_9"/>
</dbReference>
<dbReference type="GO" id="GO:0005829">
    <property type="term" value="C:cytosol"/>
    <property type="evidence" value="ECO:0007669"/>
    <property type="project" value="TreeGrafter"/>
</dbReference>
<accession>A0A7V6A2G3</accession>
<dbReference type="Gene3D" id="3.40.50.2000">
    <property type="entry name" value="Glycogen Phosphorylase B"/>
    <property type="match status" value="2"/>
</dbReference>
<proteinExistence type="predicted"/>
<dbReference type="AlphaFoldDB" id="A0A7V6A2G3"/>
<dbReference type="PANTHER" id="PTHR30160">
    <property type="entry name" value="TETRAACYLDISACCHARIDE 4'-KINASE-RELATED"/>
    <property type="match status" value="1"/>
</dbReference>
<reference evidence="3" key="1">
    <citation type="journal article" date="2020" name="mSystems">
        <title>Genome- and Community-Level Interaction Insights into Carbon Utilization and Element Cycling Functions of Hydrothermarchaeota in Hydrothermal Sediment.</title>
        <authorList>
            <person name="Zhou Z."/>
            <person name="Liu Y."/>
            <person name="Xu W."/>
            <person name="Pan J."/>
            <person name="Luo Z.H."/>
            <person name="Li M."/>
        </authorList>
    </citation>
    <scope>NUCLEOTIDE SEQUENCE [LARGE SCALE GENOMIC DNA]</scope>
    <source>
        <strain evidence="3">SpSt-767</strain>
    </source>
</reference>
<comment type="caution">
    <text evidence="3">The sequence shown here is derived from an EMBL/GenBank/DDBJ whole genome shotgun (WGS) entry which is preliminary data.</text>
</comment>